<proteinExistence type="predicted"/>
<sequence length="227" mass="23883">MGASASSSGERRRRCGSAAIVADTVSEHFDLTIDGYSHIKAMLPTGKCATSPPFTAGGHEWCVDFYPNGKLAAAGDADMIQFFLRLRRAAKAKAAAAAVVAQVRFDLLGDGGSPQAGVCSGTGRVLSFAVDGRGQSMVIRRDAFEQAGCAKDDRFTVRFAVTVFRGCRTAEAAPESRPRRPAPSPSPSPASPRLPMCSYTCTVDCQTRNVRSAPTRPSSSTDGGCQV</sequence>
<dbReference type="HOGENOM" id="CLU_1374140_0_0_1"/>
<dbReference type="GO" id="GO:0016567">
    <property type="term" value="P:protein ubiquitination"/>
    <property type="evidence" value="ECO:0007669"/>
    <property type="project" value="InterPro"/>
</dbReference>
<name>A0A0D3HDX4_9ORYZ</name>
<dbReference type="EnsemblPlants" id="OBART10G10770.1">
    <property type="protein sequence ID" value="OBART10G10770.1"/>
    <property type="gene ID" value="OBART10G10770"/>
</dbReference>
<reference evidence="3" key="2">
    <citation type="submission" date="2015-03" db="UniProtKB">
        <authorList>
            <consortium name="EnsemblPlants"/>
        </authorList>
    </citation>
    <scope>IDENTIFICATION</scope>
</reference>
<dbReference type="Pfam" id="PF22486">
    <property type="entry name" value="MATH_2"/>
    <property type="match status" value="1"/>
</dbReference>
<dbReference type="SUPFAM" id="SSF49599">
    <property type="entry name" value="TRAF domain-like"/>
    <property type="match status" value="1"/>
</dbReference>
<dbReference type="PaxDb" id="65489-OBART10G10770.1"/>
<dbReference type="PROSITE" id="PS50144">
    <property type="entry name" value="MATH"/>
    <property type="match status" value="1"/>
</dbReference>
<dbReference type="PANTHER" id="PTHR26379">
    <property type="entry name" value="BTB/POZ AND MATH DOMAIN-CONTAINING PROTEIN 1"/>
    <property type="match status" value="1"/>
</dbReference>
<evidence type="ECO:0000313" key="3">
    <source>
        <dbReference type="EnsemblPlants" id="OBART10G10770.1"/>
    </source>
</evidence>
<evidence type="ECO:0000313" key="4">
    <source>
        <dbReference type="Proteomes" id="UP000026960"/>
    </source>
</evidence>
<feature type="compositionally biased region" description="Pro residues" evidence="1">
    <location>
        <begin position="181"/>
        <end position="192"/>
    </location>
</feature>
<dbReference type="InterPro" id="IPR002083">
    <property type="entry name" value="MATH/TRAF_dom"/>
</dbReference>
<keyword evidence="4" id="KW-1185">Reference proteome</keyword>
<dbReference type="InterPro" id="IPR045005">
    <property type="entry name" value="BPM1-6"/>
</dbReference>
<evidence type="ECO:0000259" key="2">
    <source>
        <dbReference type="PROSITE" id="PS50144"/>
    </source>
</evidence>
<dbReference type="STRING" id="65489.A0A0D3HDX4"/>
<reference evidence="3" key="1">
    <citation type="journal article" date="2009" name="Rice">
        <title>De Novo Next Generation Sequencing of Plant Genomes.</title>
        <authorList>
            <person name="Rounsley S."/>
            <person name="Marri P.R."/>
            <person name="Yu Y."/>
            <person name="He R."/>
            <person name="Sisneros N."/>
            <person name="Goicoechea J.L."/>
            <person name="Lee S.J."/>
            <person name="Angelova A."/>
            <person name="Kudrna D."/>
            <person name="Luo M."/>
            <person name="Affourtit J."/>
            <person name="Desany B."/>
            <person name="Knight J."/>
            <person name="Niazi F."/>
            <person name="Egholm M."/>
            <person name="Wing R.A."/>
        </authorList>
    </citation>
    <scope>NUCLEOTIDE SEQUENCE [LARGE SCALE GENOMIC DNA]</scope>
    <source>
        <strain evidence="3">cv. IRGC 105608</strain>
    </source>
</reference>
<protein>
    <recommendedName>
        <fullName evidence="2">MATH domain-containing protein</fullName>
    </recommendedName>
</protein>
<dbReference type="Gramene" id="OBART10G10770.1">
    <property type="protein sequence ID" value="OBART10G10770.1"/>
    <property type="gene ID" value="OBART10G10770"/>
</dbReference>
<dbReference type="CDD" id="cd00121">
    <property type="entry name" value="MATH"/>
    <property type="match status" value="1"/>
</dbReference>
<feature type="domain" description="MATH" evidence="2">
    <location>
        <begin position="26"/>
        <end position="161"/>
    </location>
</feature>
<feature type="region of interest" description="Disordered" evidence="1">
    <location>
        <begin position="170"/>
        <end position="195"/>
    </location>
</feature>
<dbReference type="PANTHER" id="PTHR26379:SF396">
    <property type="entry name" value="BTB_POZ DOMAIN CONTAINING PROTEIN"/>
    <property type="match status" value="1"/>
</dbReference>
<dbReference type="Gene3D" id="2.60.210.10">
    <property type="entry name" value="Apoptosis, Tumor Necrosis Factor Receptor Associated Protein 2, Chain A"/>
    <property type="match status" value="1"/>
</dbReference>
<dbReference type="AlphaFoldDB" id="A0A0D3HDX4"/>
<evidence type="ECO:0000256" key="1">
    <source>
        <dbReference type="SAM" id="MobiDB-lite"/>
    </source>
</evidence>
<accession>A0A0D3HDX4</accession>
<organism evidence="3">
    <name type="scientific">Oryza barthii</name>
    <dbReference type="NCBI Taxonomy" id="65489"/>
    <lineage>
        <taxon>Eukaryota</taxon>
        <taxon>Viridiplantae</taxon>
        <taxon>Streptophyta</taxon>
        <taxon>Embryophyta</taxon>
        <taxon>Tracheophyta</taxon>
        <taxon>Spermatophyta</taxon>
        <taxon>Magnoliopsida</taxon>
        <taxon>Liliopsida</taxon>
        <taxon>Poales</taxon>
        <taxon>Poaceae</taxon>
        <taxon>BOP clade</taxon>
        <taxon>Oryzoideae</taxon>
        <taxon>Oryzeae</taxon>
        <taxon>Oryzinae</taxon>
        <taxon>Oryza</taxon>
    </lineage>
</organism>
<dbReference type="Proteomes" id="UP000026960">
    <property type="component" value="Chromosome 10"/>
</dbReference>
<dbReference type="InterPro" id="IPR008974">
    <property type="entry name" value="TRAF-like"/>
</dbReference>